<dbReference type="GO" id="GO:0008420">
    <property type="term" value="F:RNA polymerase II CTD heptapeptide repeat phosphatase activity"/>
    <property type="evidence" value="ECO:0007669"/>
    <property type="project" value="UniProtKB-UniRule"/>
</dbReference>
<dbReference type="Proteomes" id="UP000554482">
    <property type="component" value="Unassembled WGS sequence"/>
</dbReference>
<gene>
    <name evidence="8" type="ORF">FRX31_023562</name>
</gene>
<proteinExistence type="predicted"/>
<dbReference type="InterPro" id="IPR023214">
    <property type="entry name" value="HAD_sf"/>
</dbReference>
<dbReference type="GO" id="GO:0005634">
    <property type="term" value="C:nucleus"/>
    <property type="evidence" value="ECO:0007669"/>
    <property type="project" value="UniProtKB-SubCell"/>
</dbReference>
<protein>
    <recommendedName>
        <fullName evidence="6">RNA polymerase II C-terminal domain phosphatase-like</fullName>
        <ecNumber evidence="6">3.1.3.16</ecNumber>
    </recommendedName>
</protein>
<accession>A0A7J6VR50</accession>
<keyword evidence="3 6" id="KW-0539">Nucleus</keyword>
<evidence type="ECO:0000256" key="1">
    <source>
        <dbReference type="ARBA" id="ARBA00004123"/>
    </source>
</evidence>
<evidence type="ECO:0000259" key="7">
    <source>
        <dbReference type="PROSITE" id="PS50969"/>
    </source>
</evidence>
<comment type="catalytic activity">
    <reaction evidence="4 6">
        <text>O-phospho-L-seryl-[protein] + H2O = L-seryl-[protein] + phosphate</text>
        <dbReference type="Rhea" id="RHEA:20629"/>
        <dbReference type="Rhea" id="RHEA-COMP:9863"/>
        <dbReference type="Rhea" id="RHEA-COMP:11604"/>
        <dbReference type="ChEBI" id="CHEBI:15377"/>
        <dbReference type="ChEBI" id="CHEBI:29999"/>
        <dbReference type="ChEBI" id="CHEBI:43474"/>
        <dbReference type="ChEBI" id="CHEBI:83421"/>
        <dbReference type="EC" id="3.1.3.16"/>
    </reaction>
</comment>
<dbReference type="PANTHER" id="PTHR23081">
    <property type="entry name" value="RNA POLYMERASE II CTD PHOSPHATASE"/>
    <property type="match status" value="1"/>
</dbReference>
<feature type="domain" description="FCP1 homology" evidence="7">
    <location>
        <begin position="68"/>
        <end position="237"/>
    </location>
</feature>
<dbReference type="InterPro" id="IPR036412">
    <property type="entry name" value="HAD-like_sf"/>
</dbReference>
<dbReference type="PANTHER" id="PTHR23081:SF36">
    <property type="entry name" value="RNA POLYMERASE II SUBUNIT A C-TERMINAL DOMAIN PHOSPHATASE"/>
    <property type="match status" value="1"/>
</dbReference>
<dbReference type="PROSITE" id="PS50969">
    <property type="entry name" value="FCP1"/>
    <property type="match status" value="1"/>
</dbReference>
<dbReference type="InterPro" id="IPR011947">
    <property type="entry name" value="FCP1_euk"/>
</dbReference>
<dbReference type="EMBL" id="JABWDY010028768">
    <property type="protein sequence ID" value="KAF5186852.1"/>
    <property type="molecule type" value="Genomic_DNA"/>
</dbReference>
<dbReference type="EC" id="3.1.3.16" evidence="6"/>
<keyword evidence="9" id="KW-1185">Reference proteome</keyword>
<keyword evidence="2 6" id="KW-0378">Hydrolase</keyword>
<dbReference type="Gene3D" id="3.40.50.1000">
    <property type="entry name" value="HAD superfamily/HAD-like"/>
    <property type="match status" value="1"/>
</dbReference>
<name>A0A7J6VR50_THATH</name>
<evidence type="ECO:0000256" key="2">
    <source>
        <dbReference type="ARBA" id="ARBA00022801"/>
    </source>
</evidence>
<dbReference type="NCBIfam" id="TIGR02250">
    <property type="entry name" value="FCP1_euk"/>
    <property type="match status" value="1"/>
</dbReference>
<comment type="subcellular location">
    <subcellularLocation>
        <location evidence="1 6">Nucleus</location>
    </subcellularLocation>
</comment>
<comment type="catalytic activity">
    <reaction evidence="5 6">
        <text>O-phospho-L-threonyl-[protein] + H2O = L-threonyl-[protein] + phosphate</text>
        <dbReference type="Rhea" id="RHEA:47004"/>
        <dbReference type="Rhea" id="RHEA-COMP:11060"/>
        <dbReference type="Rhea" id="RHEA-COMP:11605"/>
        <dbReference type="ChEBI" id="CHEBI:15377"/>
        <dbReference type="ChEBI" id="CHEBI:30013"/>
        <dbReference type="ChEBI" id="CHEBI:43474"/>
        <dbReference type="ChEBI" id="CHEBI:61977"/>
        <dbReference type="EC" id="3.1.3.16"/>
    </reaction>
</comment>
<organism evidence="8 9">
    <name type="scientific">Thalictrum thalictroides</name>
    <name type="common">Rue-anemone</name>
    <name type="synonym">Anemone thalictroides</name>
    <dbReference type="NCBI Taxonomy" id="46969"/>
    <lineage>
        <taxon>Eukaryota</taxon>
        <taxon>Viridiplantae</taxon>
        <taxon>Streptophyta</taxon>
        <taxon>Embryophyta</taxon>
        <taxon>Tracheophyta</taxon>
        <taxon>Spermatophyta</taxon>
        <taxon>Magnoliopsida</taxon>
        <taxon>Ranunculales</taxon>
        <taxon>Ranunculaceae</taxon>
        <taxon>Thalictroideae</taxon>
        <taxon>Thalictrum</taxon>
    </lineage>
</organism>
<evidence type="ECO:0000313" key="8">
    <source>
        <dbReference type="EMBL" id="KAF5186852.1"/>
    </source>
</evidence>
<dbReference type="SUPFAM" id="SSF56784">
    <property type="entry name" value="HAD-like"/>
    <property type="match status" value="1"/>
</dbReference>
<reference evidence="8 9" key="1">
    <citation type="submission" date="2020-06" db="EMBL/GenBank/DDBJ databases">
        <title>Transcriptomic and genomic resources for Thalictrum thalictroides and T. hernandezii: Facilitating candidate gene discovery in an emerging model plant lineage.</title>
        <authorList>
            <person name="Arias T."/>
            <person name="Riano-Pachon D.M."/>
            <person name="Di Stilio V.S."/>
        </authorList>
    </citation>
    <scope>NUCLEOTIDE SEQUENCE [LARGE SCALE GENOMIC DNA]</scope>
    <source>
        <strain evidence="9">cv. WT478/WT964</strain>
        <tissue evidence="8">Leaves</tissue>
    </source>
</reference>
<dbReference type="AlphaFoldDB" id="A0A7J6VR50"/>
<dbReference type="OrthoDB" id="10249888at2759"/>
<dbReference type="InterPro" id="IPR039189">
    <property type="entry name" value="Fcp1"/>
</dbReference>
<comment type="caution">
    <text evidence="8">The sequence shown here is derived from an EMBL/GenBank/DDBJ whole genome shotgun (WGS) entry which is preliminary data.</text>
</comment>
<dbReference type="SMART" id="SM00577">
    <property type="entry name" value="CPDc"/>
    <property type="match status" value="1"/>
</dbReference>
<dbReference type="Pfam" id="PF03031">
    <property type="entry name" value="NIF"/>
    <property type="match status" value="1"/>
</dbReference>
<sequence>MVSEEESSDVYVKMEKCSHEVFIEEICENCEQHIDTICSFKLGYIHKDYTVSTEERDRLRFFCLKKMMEKKKLYLILDLDHTLVHSVRTNQLSSDELLIETDSMQDIANGCLFKLELVEMVTKLRPFVRTFLKEASDLYEMYIYTRGNLAYAYNIVKLLDPENKYFGARVITRDACGEEHGKSLDRVLAAENAVVILDDLQAAWTKHLQNLILIKKFFYFEFGNNGVTSPAALKEESKTDLGLVAVLNLLQQIHQGFFAGDADADFKGRDVRQVMNRLREEICCPERRVKQKRIQAEEFIPL</sequence>
<comment type="function">
    <text evidence="6">This promotes the activity of RNA polymerase II.</text>
</comment>
<evidence type="ECO:0000256" key="6">
    <source>
        <dbReference type="RuleBase" id="RU366066"/>
    </source>
</evidence>
<dbReference type="InterPro" id="IPR004274">
    <property type="entry name" value="FCP1_dom"/>
</dbReference>
<evidence type="ECO:0000256" key="4">
    <source>
        <dbReference type="ARBA" id="ARBA00047761"/>
    </source>
</evidence>
<evidence type="ECO:0000256" key="3">
    <source>
        <dbReference type="ARBA" id="ARBA00023242"/>
    </source>
</evidence>
<evidence type="ECO:0000256" key="5">
    <source>
        <dbReference type="ARBA" id="ARBA00048336"/>
    </source>
</evidence>
<evidence type="ECO:0000313" key="9">
    <source>
        <dbReference type="Proteomes" id="UP000554482"/>
    </source>
</evidence>
<dbReference type="CDD" id="cd07521">
    <property type="entry name" value="HAD_FCP1-like"/>
    <property type="match status" value="1"/>
</dbReference>